<evidence type="ECO:0000313" key="1">
    <source>
        <dbReference type="EMBL" id="MPN38645.1"/>
    </source>
</evidence>
<dbReference type="EMBL" id="VSSQ01094008">
    <property type="protein sequence ID" value="MPN38645.1"/>
    <property type="molecule type" value="Genomic_DNA"/>
</dbReference>
<accession>A0A645HI00</accession>
<comment type="caution">
    <text evidence="1">The sequence shown here is derived from an EMBL/GenBank/DDBJ whole genome shotgun (WGS) entry which is preliminary data.</text>
</comment>
<dbReference type="AlphaFoldDB" id="A0A645HI00"/>
<protein>
    <submittedName>
        <fullName evidence="1">Uncharacterized protein</fullName>
    </submittedName>
</protein>
<sequence>MGKGHFTLKLDFKPRNMFVQTKLERRIVINKVYTVKNVVWNKKPYFALGRKEQPKTELAELENMQKIL</sequence>
<gene>
    <name evidence="1" type="ORF">SDC9_186169</name>
</gene>
<name>A0A645HI00_9ZZZZ</name>
<reference evidence="1" key="1">
    <citation type="submission" date="2019-08" db="EMBL/GenBank/DDBJ databases">
        <authorList>
            <person name="Kucharzyk K."/>
            <person name="Murdoch R.W."/>
            <person name="Higgins S."/>
            <person name="Loffler F."/>
        </authorList>
    </citation>
    <scope>NUCLEOTIDE SEQUENCE</scope>
</reference>
<organism evidence="1">
    <name type="scientific">bioreactor metagenome</name>
    <dbReference type="NCBI Taxonomy" id="1076179"/>
    <lineage>
        <taxon>unclassified sequences</taxon>
        <taxon>metagenomes</taxon>
        <taxon>ecological metagenomes</taxon>
    </lineage>
</organism>
<proteinExistence type="predicted"/>